<dbReference type="SUPFAM" id="SSF53756">
    <property type="entry name" value="UDP-Glycosyltransferase/glycogen phosphorylase"/>
    <property type="match status" value="1"/>
</dbReference>
<evidence type="ECO:0000313" key="1">
    <source>
        <dbReference type="EMBL" id="MFD2648497.1"/>
    </source>
</evidence>
<dbReference type="CDD" id="cd04950">
    <property type="entry name" value="GT4_TuaH-like"/>
    <property type="match status" value="1"/>
</dbReference>
<keyword evidence="2" id="KW-1185">Reference proteome</keyword>
<dbReference type="Pfam" id="PF13692">
    <property type="entry name" value="Glyco_trans_1_4"/>
    <property type="match status" value="1"/>
</dbReference>
<protein>
    <submittedName>
        <fullName evidence="1">Glycosyltransferase family 1 protein</fullName>
    </submittedName>
</protein>
<proteinExistence type="predicted"/>
<comment type="caution">
    <text evidence="1">The sequence shown here is derived from an EMBL/GenBank/DDBJ whole genome shotgun (WGS) entry which is preliminary data.</text>
</comment>
<gene>
    <name evidence="1" type="ORF">ACFSX5_11910</name>
</gene>
<dbReference type="PANTHER" id="PTHR12526:SF630">
    <property type="entry name" value="GLYCOSYLTRANSFERASE"/>
    <property type="match status" value="1"/>
</dbReference>
<accession>A0ABW5QL82</accession>
<dbReference type="PANTHER" id="PTHR12526">
    <property type="entry name" value="GLYCOSYLTRANSFERASE"/>
    <property type="match status" value="1"/>
</dbReference>
<dbReference type="Proteomes" id="UP001597521">
    <property type="component" value="Unassembled WGS sequence"/>
</dbReference>
<sequence length="412" mass="45812">MPRTTPPSLASASFQPIPNIVRQSQAANSEQPLLLCFSHLRWNFVFQRPQHLLSRAARTYRVFFFEEPIFEDGIEPDLRVERSNEGVMVAVPMLPHGLSPAEIDEHLRDLVDGLVADTPAAETVLWYYTPMAMSFSDHLSADVVIYDCMDELSAFRGASPHMRECERKLFAKADIVFTGGMSLYESKRRQHHNVHAFPSSVDAAHFARARRLGAVDPADQADIPHPRVGFFGVVDERMDLDFVREIAELRPDLNFVFIGPVVKIDPASLPQRANIHWLGGKDYKALPDYLAGWDMALMPFALNESTRFISPTKTPEFLAAGKPVVSTAVADVVKPYGTEGLVEIAATPAEAAAAIDKLFRMDRKPWEEKVNRKLASMSWDKTWGEMNQLILAELRPASGLGTSATAGVAARV</sequence>
<evidence type="ECO:0000313" key="2">
    <source>
        <dbReference type="Proteomes" id="UP001597521"/>
    </source>
</evidence>
<organism evidence="1 2">
    <name type="scientific">Devosia albogilva</name>
    <dbReference type="NCBI Taxonomy" id="429726"/>
    <lineage>
        <taxon>Bacteria</taxon>
        <taxon>Pseudomonadati</taxon>
        <taxon>Pseudomonadota</taxon>
        <taxon>Alphaproteobacteria</taxon>
        <taxon>Hyphomicrobiales</taxon>
        <taxon>Devosiaceae</taxon>
        <taxon>Devosia</taxon>
    </lineage>
</organism>
<dbReference type="EMBL" id="JBHUNP010000001">
    <property type="protein sequence ID" value="MFD2648497.1"/>
    <property type="molecule type" value="Genomic_DNA"/>
</dbReference>
<dbReference type="RefSeq" id="WP_386833687.1">
    <property type="nucleotide sequence ID" value="NZ_JBHUNP010000001.1"/>
</dbReference>
<dbReference type="Gene3D" id="3.40.50.2000">
    <property type="entry name" value="Glycogen Phosphorylase B"/>
    <property type="match status" value="1"/>
</dbReference>
<reference evidence="2" key="1">
    <citation type="journal article" date="2019" name="Int. J. Syst. Evol. Microbiol.">
        <title>The Global Catalogue of Microorganisms (GCM) 10K type strain sequencing project: providing services to taxonomists for standard genome sequencing and annotation.</title>
        <authorList>
            <consortium name="The Broad Institute Genomics Platform"/>
            <consortium name="The Broad Institute Genome Sequencing Center for Infectious Disease"/>
            <person name="Wu L."/>
            <person name="Ma J."/>
        </authorList>
    </citation>
    <scope>NUCLEOTIDE SEQUENCE [LARGE SCALE GENOMIC DNA]</scope>
    <source>
        <strain evidence="2">CCM 7427</strain>
    </source>
</reference>
<name>A0ABW5QL82_9HYPH</name>